<proteinExistence type="predicted"/>
<name>A0A9J5Z3I4_SOLCO</name>
<dbReference type="Proteomes" id="UP000824120">
    <property type="component" value="Chromosome 5"/>
</dbReference>
<comment type="caution">
    <text evidence="1">The sequence shown here is derived from an EMBL/GenBank/DDBJ whole genome shotgun (WGS) entry which is preliminary data.</text>
</comment>
<dbReference type="AlphaFoldDB" id="A0A9J5Z3I4"/>
<dbReference type="EMBL" id="JACXVP010000005">
    <property type="protein sequence ID" value="KAG5606439.1"/>
    <property type="molecule type" value="Genomic_DNA"/>
</dbReference>
<reference evidence="1 2" key="1">
    <citation type="submission" date="2020-09" db="EMBL/GenBank/DDBJ databases">
        <title>De no assembly of potato wild relative species, Solanum commersonii.</title>
        <authorList>
            <person name="Cho K."/>
        </authorList>
    </citation>
    <scope>NUCLEOTIDE SEQUENCE [LARGE SCALE GENOMIC DNA]</scope>
    <source>
        <strain evidence="1">LZ3.2</strain>
        <tissue evidence="1">Leaf</tissue>
    </source>
</reference>
<organism evidence="1 2">
    <name type="scientific">Solanum commersonii</name>
    <name type="common">Commerson's wild potato</name>
    <name type="synonym">Commerson's nightshade</name>
    <dbReference type="NCBI Taxonomy" id="4109"/>
    <lineage>
        <taxon>Eukaryota</taxon>
        <taxon>Viridiplantae</taxon>
        <taxon>Streptophyta</taxon>
        <taxon>Embryophyta</taxon>
        <taxon>Tracheophyta</taxon>
        <taxon>Spermatophyta</taxon>
        <taxon>Magnoliopsida</taxon>
        <taxon>eudicotyledons</taxon>
        <taxon>Gunneridae</taxon>
        <taxon>Pentapetalae</taxon>
        <taxon>asterids</taxon>
        <taxon>lamiids</taxon>
        <taxon>Solanales</taxon>
        <taxon>Solanaceae</taxon>
        <taxon>Solanoideae</taxon>
        <taxon>Solaneae</taxon>
        <taxon>Solanum</taxon>
    </lineage>
</organism>
<sequence length="103" mass="11092">MVVALIFGAGIRALKNTATEIFSGKVSIALEMTSPPKLWPTSTTFLSSGNKCGISKACFELIPEAPKSRVVTLCPEDSIIATILSCTRTRLHDMPYELAQSAF</sequence>
<keyword evidence="2" id="KW-1185">Reference proteome</keyword>
<gene>
    <name evidence="1" type="ORF">H5410_027931</name>
</gene>
<protein>
    <submittedName>
        <fullName evidence="1">Uncharacterized protein</fullName>
    </submittedName>
</protein>
<evidence type="ECO:0000313" key="2">
    <source>
        <dbReference type="Proteomes" id="UP000824120"/>
    </source>
</evidence>
<evidence type="ECO:0000313" key="1">
    <source>
        <dbReference type="EMBL" id="KAG5606439.1"/>
    </source>
</evidence>
<accession>A0A9J5Z3I4</accession>